<evidence type="ECO:0000313" key="2">
    <source>
        <dbReference type="Proteomes" id="UP001151760"/>
    </source>
</evidence>
<name>A0ABQ5INR6_9ASTR</name>
<gene>
    <name evidence="1" type="ORF">Tco_1111311</name>
</gene>
<protein>
    <submittedName>
        <fullName evidence="1">Uncharacterized protein</fullName>
    </submittedName>
</protein>
<reference evidence="1" key="2">
    <citation type="submission" date="2022-01" db="EMBL/GenBank/DDBJ databases">
        <authorList>
            <person name="Yamashiro T."/>
            <person name="Shiraishi A."/>
            <person name="Satake H."/>
            <person name="Nakayama K."/>
        </authorList>
    </citation>
    <scope>NUCLEOTIDE SEQUENCE</scope>
</reference>
<keyword evidence="2" id="KW-1185">Reference proteome</keyword>
<proteinExistence type="predicted"/>
<organism evidence="1 2">
    <name type="scientific">Tanacetum coccineum</name>
    <dbReference type="NCBI Taxonomy" id="301880"/>
    <lineage>
        <taxon>Eukaryota</taxon>
        <taxon>Viridiplantae</taxon>
        <taxon>Streptophyta</taxon>
        <taxon>Embryophyta</taxon>
        <taxon>Tracheophyta</taxon>
        <taxon>Spermatophyta</taxon>
        <taxon>Magnoliopsida</taxon>
        <taxon>eudicotyledons</taxon>
        <taxon>Gunneridae</taxon>
        <taxon>Pentapetalae</taxon>
        <taxon>asterids</taxon>
        <taxon>campanulids</taxon>
        <taxon>Asterales</taxon>
        <taxon>Asteraceae</taxon>
        <taxon>Asteroideae</taxon>
        <taxon>Anthemideae</taxon>
        <taxon>Anthemidinae</taxon>
        <taxon>Tanacetum</taxon>
    </lineage>
</organism>
<sequence>MLEKKFHMKGMGEMLDQHRKGMHEQFSQIFSMIGKSETTKPEGTESSIIQDEEAPQSLVSYQPSKSSNLPFLSRVRNQKGHDEDEQLISIFKQIHINLPFLEAMIHMPKGAKVLKDLLSHKENLEKAASSVKLSEECSAIIQRNLP</sequence>
<comment type="caution">
    <text evidence="1">The sequence shown here is derived from an EMBL/GenBank/DDBJ whole genome shotgun (WGS) entry which is preliminary data.</text>
</comment>
<reference evidence="1" key="1">
    <citation type="journal article" date="2022" name="Int. J. Mol. Sci.">
        <title>Draft Genome of Tanacetum Coccineum: Genomic Comparison of Closely Related Tanacetum-Family Plants.</title>
        <authorList>
            <person name="Yamashiro T."/>
            <person name="Shiraishi A."/>
            <person name="Nakayama K."/>
            <person name="Satake H."/>
        </authorList>
    </citation>
    <scope>NUCLEOTIDE SEQUENCE</scope>
</reference>
<dbReference type="EMBL" id="BQNB010020918">
    <property type="protein sequence ID" value="GJU00973.1"/>
    <property type="molecule type" value="Genomic_DNA"/>
</dbReference>
<accession>A0ABQ5INR6</accession>
<dbReference type="Proteomes" id="UP001151760">
    <property type="component" value="Unassembled WGS sequence"/>
</dbReference>
<evidence type="ECO:0000313" key="1">
    <source>
        <dbReference type="EMBL" id="GJU00973.1"/>
    </source>
</evidence>